<dbReference type="PANTHER" id="PTHR43760">
    <property type="entry name" value="ENDORIBONUCLEASE-RELATED"/>
    <property type="match status" value="1"/>
</dbReference>
<dbReference type="RefSeq" id="WP_119101209.1">
    <property type="nucleotide sequence ID" value="NZ_QXMJ01000123.1"/>
</dbReference>
<organism evidence="2 3">
    <name type="scientific">Streptomyces sporangiiformans</name>
    <dbReference type="NCBI Taxonomy" id="2315329"/>
    <lineage>
        <taxon>Bacteria</taxon>
        <taxon>Bacillati</taxon>
        <taxon>Actinomycetota</taxon>
        <taxon>Actinomycetes</taxon>
        <taxon>Kitasatosporales</taxon>
        <taxon>Streptomycetaceae</taxon>
        <taxon>Streptomyces</taxon>
    </lineage>
</organism>
<reference evidence="2 3" key="1">
    <citation type="submission" date="2019-06" db="EMBL/GenBank/DDBJ databases">
        <title>Streptomyces sporangiiformans sp. nov., a novel actinomycete isolated from soil in Mount Song.</title>
        <authorList>
            <person name="Han L."/>
        </authorList>
    </citation>
    <scope>NUCLEOTIDE SEQUENCE [LARGE SCALE GENOMIC DNA]</scope>
    <source>
        <strain evidence="2 3">NEAU-SSA 1</strain>
    </source>
</reference>
<dbReference type="InterPro" id="IPR013813">
    <property type="entry name" value="Endoribo_LPSP/chorism_mut-like"/>
</dbReference>
<dbReference type="CDD" id="cd02199">
    <property type="entry name" value="YjgF_YER057c_UK114_like_1"/>
    <property type="match status" value="1"/>
</dbReference>
<comment type="caution">
    <text evidence="2">The sequence shown here is derived from an EMBL/GenBank/DDBJ whole genome shotgun (WGS) entry which is preliminary data.</text>
</comment>
<dbReference type="SUPFAM" id="SSF55298">
    <property type="entry name" value="YjgF-like"/>
    <property type="match status" value="1"/>
</dbReference>
<dbReference type="PANTHER" id="PTHR43760:SF1">
    <property type="entry name" value="ENDORIBONUCLEASE L-PSP_CHORISMATE MUTASE-LIKE DOMAIN-CONTAINING PROTEIN"/>
    <property type="match status" value="1"/>
</dbReference>
<feature type="domain" description="Endoribonuclease L-PSP/chorismate mutase-like" evidence="1">
    <location>
        <begin position="5"/>
        <end position="142"/>
    </location>
</feature>
<evidence type="ECO:0000259" key="1">
    <source>
        <dbReference type="Pfam" id="PF14588"/>
    </source>
</evidence>
<sequence>MTSPEARLAELNLDLPALTEPAGNYVGAVTAGNLVFLSGQGPITDGTVRYAGRIGEDLTEEEGYQAARLTGLNLLSALRAEIGSLDRVHRVVKILGWVSSAPGFYRQAAVINGVSDLMGSVFGERGRHARSAIAADQLVLNIAVEAEMVVELRDTTAS</sequence>
<evidence type="ECO:0000313" key="2">
    <source>
        <dbReference type="EMBL" id="TPQ21246.1"/>
    </source>
</evidence>
<dbReference type="Proteomes" id="UP000317378">
    <property type="component" value="Unassembled WGS sequence"/>
</dbReference>
<dbReference type="Gene3D" id="3.30.1330.40">
    <property type="entry name" value="RutC-like"/>
    <property type="match status" value="1"/>
</dbReference>
<dbReference type="AlphaFoldDB" id="A0A505DLL8"/>
<dbReference type="InterPro" id="IPR035959">
    <property type="entry name" value="RutC-like_sf"/>
</dbReference>
<accession>A0A505DLL8</accession>
<name>A0A505DLL8_9ACTN</name>
<gene>
    <name evidence="2" type="ORF">FGD71_016535</name>
</gene>
<dbReference type="Pfam" id="PF14588">
    <property type="entry name" value="YjgF_endoribonc"/>
    <property type="match status" value="1"/>
</dbReference>
<dbReference type="OrthoDB" id="9806229at2"/>
<proteinExistence type="predicted"/>
<evidence type="ECO:0000313" key="3">
    <source>
        <dbReference type="Proteomes" id="UP000317378"/>
    </source>
</evidence>
<dbReference type="EMBL" id="VCHX02000123">
    <property type="protein sequence ID" value="TPQ21246.1"/>
    <property type="molecule type" value="Genomic_DNA"/>
</dbReference>
<protein>
    <submittedName>
        <fullName evidence="2">RidA family protein</fullName>
    </submittedName>
</protein>
<keyword evidence="3" id="KW-1185">Reference proteome</keyword>